<evidence type="ECO:0000256" key="9">
    <source>
        <dbReference type="ARBA" id="ARBA00023125"/>
    </source>
</evidence>
<keyword evidence="5" id="KW-0378">Hydrolase</keyword>
<evidence type="ECO:0000313" key="17">
    <source>
        <dbReference type="Proteomes" id="UP000182444"/>
    </source>
</evidence>
<dbReference type="InterPro" id="IPR049730">
    <property type="entry name" value="SNF2/RAD54-like_C"/>
</dbReference>
<dbReference type="EMBL" id="CP017558">
    <property type="protein sequence ID" value="AOW07849.1"/>
    <property type="molecule type" value="Genomic_DNA"/>
</dbReference>
<accession>A0A1D8NQG7</accession>
<evidence type="ECO:0000256" key="5">
    <source>
        <dbReference type="ARBA" id="ARBA00022801"/>
    </source>
</evidence>
<dbReference type="SMART" id="SM00487">
    <property type="entry name" value="DEXDc"/>
    <property type="match status" value="1"/>
</dbReference>
<comment type="subcellular location">
    <subcellularLocation>
        <location evidence="1">Nucleus</location>
    </subcellularLocation>
</comment>
<dbReference type="GO" id="GO:0140658">
    <property type="term" value="F:ATP-dependent chromatin remodeler activity"/>
    <property type="evidence" value="ECO:0007669"/>
    <property type="project" value="UniProtKB-ARBA"/>
</dbReference>
<evidence type="ECO:0000313" key="16">
    <source>
        <dbReference type="EMBL" id="RDW22714.1"/>
    </source>
</evidence>
<evidence type="ECO:0000256" key="7">
    <source>
        <dbReference type="ARBA" id="ARBA00022840"/>
    </source>
</evidence>
<feature type="domain" description="Helicase C-terminal" evidence="14">
    <location>
        <begin position="752"/>
        <end position="912"/>
    </location>
</feature>
<feature type="region of interest" description="Disordered" evidence="12">
    <location>
        <begin position="894"/>
        <end position="920"/>
    </location>
</feature>
<dbReference type="SUPFAM" id="SSF52540">
    <property type="entry name" value="P-loop containing nucleoside triphosphate hydrolases"/>
    <property type="match status" value="2"/>
</dbReference>
<feature type="compositionally biased region" description="Polar residues" evidence="12">
    <location>
        <begin position="34"/>
        <end position="50"/>
    </location>
</feature>
<reference evidence="16 18" key="2">
    <citation type="submission" date="2018-07" db="EMBL/GenBank/DDBJ databases">
        <title>Draft Genome Assemblies for Five Robust Yarrowia lipolytica Strains Exhibiting High Lipid Production and Pentose Sugar Utilization and Sugar Alcohol Secretion from Undetoxified Lignocellulosic Biomass Hydrolysates.</title>
        <authorList>
            <consortium name="DOE Joint Genome Institute"/>
            <person name="Walker C."/>
            <person name="Ryu S."/>
            <person name="Na H."/>
            <person name="Zane M."/>
            <person name="LaButti K."/>
            <person name="Lipzen A."/>
            <person name="Haridas S."/>
            <person name="Barry K."/>
            <person name="Grigoriev I.V."/>
            <person name="Quarterman J."/>
            <person name="Slininger P."/>
            <person name="Dien B."/>
            <person name="Trinh C.T."/>
        </authorList>
    </citation>
    <scope>NUCLEOTIDE SEQUENCE [LARGE SCALE GENOMIC DNA]</scope>
    <source>
        <strain evidence="16 18">YB392</strain>
    </source>
</reference>
<keyword evidence="10" id="KW-0539">Nucleus</keyword>
<dbReference type="Gene3D" id="3.40.50.300">
    <property type="entry name" value="P-loop containing nucleotide triphosphate hydrolases"/>
    <property type="match status" value="1"/>
</dbReference>
<feature type="region of interest" description="Disordered" evidence="12">
    <location>
        <begin position="277"/>
        <end position="300"/>
    </location>
</feature>
<dbReference type="Proteomes" id="UP000256601">
    <property type="component" value="Unassembled WGS sequence"/>
</dbReference>
<keyword evidence="9" id="KW-0238">DNA-binding</keyword>
<comment type="function">
    <text evidence="11">DNA helicase that possesses intrinsic ATP-dependent nucleosome-remodeling activity and is required for heterochromatin organization.</text>
</comment>
<feature type="compositionally biased region" description="Basic and acidic residues" evidence="12">
    <location>
        <begin position="902"/>
        <end position="913"/>
    </location>
</feature>
<dbReference type="Gene3D" id="3.40.50.10810">
    <property type="entry name" value="Tandem AAA-ATPase domain"/>
    <property type="match status" value="1"/>
</dbReference>
<keyword evidence="6" id="KW-0347">Helicase</keyword>
<comment type="similarity">
    <text evidence="2">Belongs to the SNF2/RAD54 helicase family.</text>
</comment>
<keyword evidence="4" id="KW-0547">Nucleotide-binding</keyword>
<dbReference type="OMA" id="IQDKWAA"/>
<feature type="region of interest" description="Disordered" evidence="12">
    <location>
        <begin position="34"/>
        <end position="63"/>
    </location>
</feature>
<evidence type="ECO:0000256" key="1">
    <source>
        <dbReference type="ARBA" id="ARBA00004123"/>
    </source>
</evidence>
<feature type="compositionally biased region" description="Polar residues" evidence="12">
    <location>
        <begin position="10"/>
        <end position="19"/>
    </location>
</feature>
<organism evidence="15 17">
    <name type="scientific">Yarrowia lipolytica</name>
    <name type="common">Candida lipolytica</name>
    <dbReference type="NCBI Taxonomy" id="4952"/>
    <lineage>
        <taxon>Eukaryota</taxon>
        <taxon>Fungi</taxon>
        <taxon>Dikarya</taxon>
        <taxon>Ascomycota</taxon>
        <taxon>Saccharomycotina</taxon>
        <taxon>Dipodascomycetes</taxon>
        <taxon>Dipodascales</taxon>
        <taxon>Dipodascales incertae sedis</taxon>
        <taxon>Yarrowia</taxon>
    </lineage>
</organism>
<feature type="region of interest" description="Disordered" evidence="12">
    <location>
        <begin position="1"/>
        <end position="22"/>
    </location>
</feature>
<sequence>MKDQRVQVPASPSQSQANAFSALFAPSDKNSLSSFAYNPSKPASNGQRPSAATPAAFTEEQKQRLQRLKPMFNQLPLVKLREAVANSTDFDRAVAYLRRQGSIPSSSINSAPTHRKPASLVNPLAFLNPSVTTKPAPLSTKREVSKSKSIREKWKKEEPKAEDDLVVMEDKPSAPKRRLVQAKDRAGYTPQPTRSPTPLSPVSISRDTPMDIDEAEADESDDFSEKEDVDPGFDLRVLEFLNTSSQRDLIDLSSCSQKVGELMVKNRPYKNLLQAQNVEFSDSESSSTEKKRGRGGRKRNAGERIVDAVSATLRGYEAVDSLIQKCDVLGNQVAADIKSWGVDIFGAKDGEGVDITDIDEDVVKKSTVKFLTEKPSILSDDLVLKDYQQVGINWLYLLYKKRLSCILADEMGLGKTCQVISFMALLKEQGEHEGPHLVVVPSSTLENWLREFQKFAPSLVVEPYYGSQNERAEMRETLSDPENKYDVIVTTYNLACGTKFDVSFLKSIKFNCCVYDEGHMLKNSQTDRYNKLMRLKANFRLLLTGTPLQNNLRELVSLLAFIIPSLFDGCKDDLAEIFKHKATTNDASSHMPLLSQQRVNRAKTMMTPFILRRKKEQVLKHLPPKTHEVAYCHLSPDQQAIYDEQMERMRQMRRDRAAGKPSSRVGNPLMLLRKAALHHLLFRRKFDDDTLKSMSKEIMKEERYYDANRDYIREDMEVMSDFELNRLALQFPSIEKYALEEEPWMDAAKVKKLAEMLPIMKENNDRVLIFSQFTQCLDILESVLNTLGIAFLRLDGQTPVEARQDMIDKYYEETDITVFLLSTKAGGFGINLACANTVIIFDLSFNPHDDKQAEDRAHRVGQTRDVRVIRLVCKGTVEEKILELNNTKLALDKSVSGEGGEEEAKKNESKIEEMLMADDE</sequence>
<evidence type="ECO:0000256" key="11">
    <source>
        <dbReference type="ARBA" id="ARBA00058728"/>
    </source>
</evidence>
<dbReference type="CDD" id="cd18793">
    <property type="entry name" value="SF2_C_SNF"/>
    <property type="match status" value="1"/>
</dbReference>
<dbReference type="InterPro" id="IPR001650">
    <property type="entry name" value="Helicase_C-like"/>
</dbReference>
<dbReference type="GO" id="GO:0003678">
    <property type="term" value="F:DNA helicase activity"/>
    <property type="evidence" value="ECO:0007669"/>
    <property type="project" value="UniProtKB-EC"/>
</dbReference>
<evidence type="ECO:0000256" key="4">
    <source>
        <dbReference type="ARBA" id="ARBA00022741"/>
    </source>
</evidence>
<keyword evidence="7" id="KW-0067">ATP-binding</keyword>
<dbReference type="EC" id="3.6.4.12" evidence="3"/>
<evidence type="ECO:0000256" key="3">
    <source>
        <dbReference type="ARBA" id="ARBA00012551"/>
    </source>
</evidence>
<feature type="compositionally biased region" description="Basic and acidic residues" evidence="12">
    <location>
        <begin position="140"/>
        <end position="173"/>
    </location>
</feature>
<dbReference type="GO" id="GO:0005634">
    <property type="term" value="C:nucleus"/>
    <property type="evidence" value="ECO:0007669"/>
    <property type="project" value="UniProtKB-SubCell"/>
</dbReference>
<feature type="compositionally biased region" description="Polar residues" evidence="12">
    <location>
        <begin position="277"/>
        <end position="286"/>
    </location>
</feature>
<protein>
    <recommendedName>
        <fullName evidence="3">DNA helicase</fullName>
        <ecNumber evidence="3">3.6.4.12</ecNumber>
    </recommendedName>
</protein>
<dbReference type="Proteomes" id="UP000182444">
    <property type="component" value="Chromosome 1F"/>
</dbReference>
<dbReference type="GO" id="GO:0005524">
    <property type="term" value="F:ATP binding"/>
    <property type="evidence" value="ECO:0007669"/>
    <property type="project" value="UniProtKB-KW"/>
</dbReference>
<dbReference type="GO" id="GO:0005694">
    <property type="term" value="C:chromosome"/>
    <property type="evidence" value="ECO:0007669"/>
    <property type="project" value="UniProtKB-ARBA"/>
</dbReference>
<dbReference type="PROSITE" id="PS51194">
    <property type="entry name" value="HELICASE_CTER"/>
    <property type="match status" value="1"/>
</dbReference>
<dbReference type="InterPro" id="IPR038718">
    <property type="entry name" value="SNF2-like_sf"/>
</dbReference>
<dbReference type="KEGG" id="yli:2907888"/>
<evidence type="ECO:0000256" key="10">
    <source>
        <dbReference type="ARBA" id="ARBA00023242"/>
    </source>
</evidence>
<dbReference type="GO" id="GO:0016787">
    <property type="term" value="F:hydrolase activity"/>
    <property type="evidence" value="ECO:0007669"/>
    <property type="project" value="UniProtKB-KW"/>
</dbReference>
<dbReference type="EMBL" id="KZ859166">
    <property type="protein sequence ID" value="RDW22714.1"/>
    <property type="molecule type" value="Genomic_DNA"/>
</dbReference>
<dbReference type="InterPro" id="IPR014001">
    <property type="entry name" value="Helicase_ATP-bd"/>
</dbReference>
<dbReference type="Pfam" id="PF00271">
    <property type="entry name" value="Helicase_C"/>
    <property type="match status" value="1"/>
</dbReference>
<feature type="region of interest" description="Disordered" evidence="12">
    <location>
        <begin position="128"/>
        <end position="207"/>
    </location>
</feature>
<reference evidence="15 17" key="1">
    <citation type="journal article" date="2016" name="PLoS ONE">
        <title>Sequence Assembly of Yarrowia lipolytica Strain W29/CLIB89 Shows Transposable Element Diversity.</title>
        <authorList>
            <person name="Magnan C."/>
            <person name="Yu J."/>
            <person name="Chang I."/>
            <person name="Jahn E."/>
            <person name="Kanomata Y."/>
            <person name="Wu J."/>
            <person name="Zeller M."/>
            <person name="Oakes M."/>
            <person name="Baldi P."/>
            <person name="Sandmeyer S."/>
        </authorList>
    </citation>
    <scope>NUCLEOTIDE SEQUENCE [LARGE SCALE GENOMIC DNA]</scope>
    <source>
        <strain evidence="15">CLIB89</strain>
        <strain evidence="17">CLIB89(W29)</strain>
    </source>
</reference>
<evidence type="ECO:0000313" key="18">
    <source>
        <dbReference type="Proteomes" id="UP000256601"/>
    </source>
</evidence>
<dbReference type="AlphaFoldDB" id="A0A1D8NQG7"/>
<dbReference type="PANTHER" id="PTHR10799">
    <property type="entry name" value="SNF2/RAD54 HELICASE FAMILY"/>
    <property type="match status" value="1"/>
</dbReference>
<evidence type="ECO:0000256" key="6">
    <source>
        <dbReference type="ARBA" id="ARBA00022806"/>
    </source>
</evidence>
<dbReference type="InterPro" id="IPR000330">
    <property type="entry name" value="SNF2_N"/>
</dbReference>
<dbReference type="VEuPathDB" id="FungiDB:YALI0_F28831g"/>
<evidence type="ECO:0000313" key="15">
    <source>
        <dbReference type="EMBL" id="AOW07849.1"/>
    </source>
</evidence>
<evidence type="ECO:0000256" key="12">
    <source>
        <dbReference type="SAM" id="MobiDB-lite"/>
    </source>
</evidence>
<dbReference type="FunFam" id="3.40.50.300:FF:003518">
    <property type="entry name" value="ATP-dependent helicase fft1"/>
    <property type="match status" value="1"/>
</dbReference>
<dbReference type="GO" id="GO:0003677">
    <property type="term" value="F:DNA binding"/>
    <property type="evidence" value="ECO:0007669"/>
    <property type="project" value="UniProtKB-KW"/>
</dbReference>
<dbReference type="InterPro" id="IPR027417">
    <property type="entry name" value="P-loop_NTPase"/>
</dbReference>
<dbReference type="eggNOG" id="KOG0389">
    <property type="taxonomic scope" value="Eukaryota"/>
</dbReference>
<evidence type="ECO:0000259" key="13">
    <source>
        <dbReference type="PROSITE" id="PS51192"/>
    </source>
</evidence>
<proteinExistence type="inferred from homology"/>
<keyword evidence="8" id="KW-0156">Chromatin regulator</keyword>
<dbReference type="Pfam" id="PF00176">
    <property type="entry name" value="SNF2-rel_dom"/>
    <property type="match status" value="1"/>
</dbReference>
<evidence type="ECO:0000256" key="2">
    <source>
        <dbReference type="ARBA" id="ARBA00007025"/>
    </source>
</evidence>
<dbReference type="SMART" id="SM00490">
    <property type="entry name" value="HELICc"/>
    <property type="match status" value="1"/>
</dbReference>
<name>A0A1D8NQG7_YARLL</name>
<dbReference type="PROSITE" id="PS51192">
    <property type="entry name" value="HELICASE_ATP_BIND_1"/>
    <property type="match status" value="1"/>
</dbReference>
<evidence type="ECO:0000256" key="8">
    <source>
        <dbReference type="ARBA" id="ARBA00022853"/>
    </source>
</evidence>
<gene>
    <name evidence="16" type="ORF">B0I71DRAFT_137134</name>
    <name evidence="15" type="ORF">YALI1_F36610g</name>
</gene>
<evidence type="ECO:0000259" key="14">
    <source>
        <dbReference type="PROSITE" id="PS51194"/>
    </source>
</evidence>
<dbReference type="CDD" id="cd17998">
    <property type="entry name" value="DEXHc_SMARCAD1"/>
    <property type="match status" value="1"/>
</dbReference>
<dbReference type="FunFam" id="3.40.50.10810:FF:000014">
    <property type="entry name" value="SWI/SNF-related matrix-associated actin-dependent regulator of chromatin subfamily A containing DEAD/H box 1"/>
    <property type="match status" value="1"/>
</dbReference>
<dbReference type="VEuPathDB" id="FungiDB:YALI1_F36610g"/>
<feature type="domain" description="Helicase ATP-binding" evidence="13">
    <location>
        <begin position="396"/>
        <end position="565"/>
    </location>
</feature>
<dbReference type="GeneID" id="2907888"/>